<organism evidence="1 2">
    <name type="scientific">Mycobacterium gastri</name>
    <dbReference type="NCBI Taxonomy" id="1777"/>
    <lineage>
        <taxon>Bacteria</taxon>
        <taxon>Bacillati</taxon>
        <taxon>Actinomycetota</taxon>
        <taxon>Actinomycetes</taxon>
        <taxon>Mycobacteriales</taxon>
        <taxon>Mycobacteriaceae</taxon>
        <taxon>Mycobacterium</taxon>
    </lineage>
</organism>
<name>A0A1X1VC39_MYCGS</name>
<reference evidence="1 2" key="1">
    <citation type="submission" date="2016-01" db="EMBL/GenBank/DDBJ databases">
        <title>The new phylogeny of the genus Mycobacterium.</title>
        <authorList>
            <person name="Tarcisio F."/>
            <person name="Conor M."/>
            <person name="Antonella G."/>
            <person name="Elisabetta G."/>
            <person name="Giulia F.S."/>
            <person name="Sara T."/>
            <person name="Anna F."/>
            <person name="Clotilde B."/>
            <person name="Roberto B."/>
            <person name="Veronica D.S."/>
            <person name="Fabio R."/>
            <person name="Monica P."/>
            <person name="Olivier J."/>
            <person name="Enrico T."/>
            <person name="Nicola S."/>
        </authorList>
    </citation>
    <scope>NUCLEOTIDE SEQUENCE [LARGE SCALE GENOMIC DNA]</scope>
    <source>
        <strain evidence="1 2">DSM 43505</strain>
    </source>
</reference>
<comment type="caution">
    <text evidence="1">The sequence shown here is derived from an EMBL/GenBank/DDBJ whole genome shotgun (WGS) entry which is preliminary data.</text>
</comment>
<evidence type="ECO:0000313" key="1">
    <source>
        <dbReference type="EMBL" id="ORV66622.1"/>
    </source>
</evidence>
<sequence>MVKSDERTRCLELFGADGPLIRDQIPDLFANLHARMADAQEVSGQISRGVYGQIWRGAFEELQKAFGHLQGAIMFTPQGANYRVVIVNGVAIFAWRYSLGHASSADTERFATSGARLALFEQTRPELPQQFDFGIERSHLIDEDVEILNSRAANLAQVLADAKSTVVIAYASSVDGLHSLEWGLVSHIDKRGYLHWGDFHEKLNIGEGELFVVGTHEPGDFASGEVPSRVVKLRETESCDA</sequence>
<proteinExistence type="predicted"/>
<dbReference type="RefSeq" id="WP_036412986.1">
    <property type="nucleotide sequence ID" value="NZ_LQOX01000116.1"/>
</dbReference>
<gene>
    <name evidence="1" type="ORF">AWC07_10595</name>
</gene>
<accession>A0A1X1VC39</accession>
<protein>
    <submittedName>
        <fullName evidence="1">Uncharacterized protein</fullName>
    </submittedName>
</protein>
<evidence type="ECO:0000313" key="2">
    <source>
        <dbReference type="Proteomes" id="UP000193738"/>
    </source>
</evidence>
<dbReference type="STRING" id="1777.AWC07_10595"/>
<keyword evidence="2" id="KW-1185">Reference proteome</keyword>
<dbReference type="Proteomes" id="UP000193738">
    <property type="component" value="Unassembled WGS sequence"/>
</dbReference>
<dbReference type="AlphaFoldDB" id="A0A1X1VC39"/>
<dbReference type="EMBL" id="LQOX01000116">
    <property type="protein sequence ID" value="ORV66622.1"/>
    <property type="molecule type" value="Genomic_DNA"/>
</dbReference>